<dbReference type="AlphaFoldDB" id="A0A9D2SNS6"/>
<sequence length="493" mass="55083">MNQPVIEFSNFSFTYHNADSESLAGIDFIIRKGEFILLTGHSGCGKTTLTRCINGLIPDFFEGDLSGECRVCGMDIAEHETGEFSPLVGSVFQDPRSQFFTLHVKTEIPFPSENLGTPMDKMQEQYEKAVDVLQIQGLLGKSIFDLSSGEKQKVAIASIYMVGVGIYVLDEPSANLDSEGTEQLRQVLKSLKEQGNTIIISEHKLYYLNGLTDRVLIMKDGKIDKEMEGRVFDRQTAEWFTRHGLRKSDLALITPKSYHPIKGDVSIQIKNLSFGYPGKPLLWHDVTFSAHGGEIIGIIGKNGAGKSTLIRTLMGLEKPKTGKISINGSYSGKQQRRKKSFYVMQDVDYQLFAPNVLEEMLMGTKKTEAEKEQAICKLEHLGLGKFLKRHPTALSGGQKQRLSIALAEMNRFPLLYLDEPTSGLDAENMKIVQTEIKKLAEGGACVFVITHDYEFAAELFSSLLLLQEDGTIQYLSPDKYKPENLAQYFQISF</sequence>
<dbReference type="InterPro" id="IPR027417">
    <property type="entry name" value="P-loop_NTPase"/>
</dbReference>
<name>A0A9D2SNS6_9FIRM</name>
<proteinExistence type="inferred from homology"/>
<dbReference type="SMART" id="SM00382">
    <property type="entry name" value="AAA"/>
    <property type="match status" value="2"/>
</dbReference>
<dbReference type="GO" id="GO:0043190">
    <property type="term" value="C:ATP-binding cassette (ABC) transporter complex"/>
    <property type="evidence" value="ECO:0007669"/>
    <property type="project" value="TreeGrafter"/>
</dbReference>
<dbReference type="CDD" id="cd03225">
    <property type="entry name" value="ABC_cobalt_CbiO_domain1"/>
    <property type="match status" value="1"/>
</dbReference>
<evidence type="ECO:0000256" key="8">
    <source>
        <dbReference type="ARBA" id="ARBA00022967"/>
    </source>
</evidence>
<comment type="function">
    <text evidence="10">Probably part of an ABC transporter complex. Responsible for energy coupling to the transport system.</text>
</comment>
<comment type="similarity">
    <text evidence="2">Belongs to the ABC transporter superfamily.</text>
</comment>
<evidence type="ECO:0000256" key="1">
    <source>
        <dbReference type="ARBA" id="ARBA00004202"/>
    </source>
</evidence>
<accession>A0A9D2SNS6</accession>
<gene>
    <name evidence="12" type="ORF">H9761_03100</name>
</gene>
<feature type="domain" description="ABC transporter" evidence="11">
    <location>
        <begin position="267"/>
        <end position="493"/>
    </location>
</feature>
<comment type="caution">
    <text evidence="12">The sequence shown here is derived from an EMBL/GenBank/DDBJ whole genome shotgun (WGS) entry which is preliminary data.</text>
</comment>
<dbReference type="Gene3D" id="3.40.50.300">
    <property type="entry name" value="P-loop containing nucleotide triphosphate hydrolases"/>
    <property type="match status" value="2"/>
</dbReference>
<evidence type="ECO:0000256" key="4">
    <source>
        <dbReference type="ARBA" id="ARBA00022475"/>
    </source>
</evidence>
<dbReference type="InterPro" id="IPR003593">
    <property type="entry name" value="AAA+_ATPase"/>
</dbReference>
<dbReference type="InterPro" id="IPR003439">
    <property type="entry name" value="ABC_transporter-like_ATP-bd"/>
</dbReference>
<keyword evidence="8" id="KW-1278">Translocase</keyword>
<dbReference type="PANTHER" id="PTHR43553">
    <property type="entry name" value="HEAVY METAL TRANSPORTER"/>
    <property type="match status" value="1"/>
</dbReference>
<evidence type="ECO:0000256" key="3">
    <source>
        <dbReference type="ARBA" id="ARBA00022448"/>
    </source>
</evidence>
<dbReference type="PROSITE" id="PS50893">
    <property type="entry name" value="ABC_TRANSPORTER_2"/>
    <property type="match status" value="2"/>
</dbReference>
<dbReference type="GO" id="GO:0005524">
    <property type="term" value="F:ATP binding"/>
    <property type="evidence" value="ECO:0007669"/>
    <property type="project" value="UniProtKB-KW"/>
</dbReference>
<reference evidence="12" key="2">
    <citation type="submission" date="2021-04" db="EMBL/GenBank/DDBJ databases">
        <authorList>
            <person name="Gilroy R."/>
        </authorList>
    </citation>
    <scope>NUCLEOTIDE SEQUENCE</scope>
    <source>
        <strain evidence="12">USAMLcec2-132</strain>
    </source>
</reference>
<evidence type="ECO:0000313" key="13">
    <source>
        <dbReference type="Proteomes" id="UP000823891"/>
    </source>
</evidence>
<evidence type="ECO:0000256" key="9">
    <source>
        <dbReference type="ARBA" id="ARBA00023136"/>
    </source>
</evidence>
<feature type="domain" description="ABC transporter" evidence="11">
    <location>
        <begin position="6"/>
        <end position="245"/>
    </location>
</feature>
<evidence type="ECO:0000256" key="10">
    <source>
        <dbReference type="ARBA" id="ARBA00025157"/>
    </source>
</evidence>
<comment type="subcellular location">
    <subcellularLocation>
        <location evidence="1">Cell membrane</location>
        <topology evidence="1">Peripheral membrane protein</topology>
    </subcellularLocation>
</comment>
<dbReference type="PROSITE" id="PS00211">
    <property type="entry name" value="ABC_TRANSPORTER_1"/>
    <property type="match status" value="1"/>
</dbReference>
<evidence type="ECO:0000256" key="7">
    <source>
        <dbReference type="ARBA" id="ARBA00022840"/>
    </source>
</evidence>
<organism evidence="12 13">
    <name type="scientific">Candidatus Eisenbergiella merdavium</name>
    <dbReference type="NCBI Taxonomy" id="2838551"/>
    <lineage>
        <taxon>Bacteria</taxon>
        <taxon>Bacillati</taxon>
        <taxon>Bacillota</taxon>
        <taxon>Clostridia</taxon>
        <taxon>Lachnospirales</taxon>
        <taxon>Lachnospiraceae</taxon>
        <taxon>Eisenbergiella</taxon>
    </lineage>
</organism>
<keyword evidence="6" id="KW-0547">Nucleotide-binding</keyword>
<keyword evidence="5" id="KW-0677">Repeat</keyword>
<keyword evidence="7 12" id="KW-0067">ATP-binding</keyword>
<dbReference type="InterPro" id="IPR017871">
    <property type="entry name" value="ABC_transporter-like_CS"/>
</dbReference>
<keyword evidence="3" id="KW-0813">Transport</keyword>
<dbReference type="EMBL" id="DWWS01000013">
    <property type="protein sequence ID" value="HJC22678.1"/>
    <property type="molecule type" value="Genomic_DNA"/>
</dbReference>
<keyword evidence="4" id="KW-1003">Cell membrane</keyword>
<keyword evidence="9" id="KW-0472">Membrane</keyword>
<evidence type="ECO:0000256" key="5">
    <source>
        <dbReference type="ARBA" id="ARBA00022737"/>
    </source>
</evidence>
<dbReference type="SUPFAM" id="SSF52540">
    <property type="entry name" value="P-loop containing nucleoside triphosphate hydrolases"/>
    <property type="match status" value="2"/>
</dbReference>
<dbReference type="GO" id="GO:0042626">
    <property type="term" value="F:ATPase-coupled transmembrane transporter activity"/>
    <property type="evidence" value="ECO:0007669"/>
    <property type="project" value="TreeGrafter"/>
</dbReference>
<evidence type="ECO:0000256" key="2">
    <source>
        <dbReference type="ARBA" id="ARBA00005417"/>
    </source>
</evidence>
<evidence type="ECO:0000313" key="12">
    <source>
        <dbReference type="EMBL" id="HJC22678.1"/>
    </source>
</evidence>
<dbReference type="InterPro" id="IPR015856">
    <property type="entry name" value="ABC_transpr_CbiO/EcfA_su"/>
</dbReference>
<reference evidence="12" key="1">
    <citation type="journal article" date="2021" name="PeerJ">
        <title>Extensive microbial diversity within the chicken gut microbiome revealed by metagenomics and culture.</title>
        <authorList>
            <person name="Gilroy R."/>
            <person name="Ravi A."/>
            <person name="Getino M."/>
            <person name="Pursley I."/>
            <person name="Horton D.L."/>
            <person name="Alikhan N.F."/>
            <person name="Baker D."/>
            <person name="Gharbi K."/>
            <person name="Hall N."/>
            <person name="Watson M."/>
            <person name="Adriaenssens E.M."/>
            <person name="Foster-Nyarko E."/>
            <person name="Jarju S."/>
            <person name="Secka A."/>
            <person name="Antonio M."/>
            <person name="Oren A."/>
            <person name="Chaudhuri R.R."/>
            <person name="La Ragione R."/>
            <person name="Hildebrand F."/>
            <person name="Pallen M.J."/>
        </authorList>
    </citation>
    <scope>NUCLEOTIDE SEQUENCE</scope>
    <source>
        <strain evidence="12">USAMLcec2-132</strain>
    </source>
</reference>
<dbReference type="PANTHER" id="PTHR43553:SF23">
    <property type="entry name" value="ABC TRANSPORTER ATP-BINDING COMPONENT"/>
    <property type="match status" value="1"/>
</dbReference>
<evidence type="ECO:0000259" key="11">
    <source>
        <dbReference type="PROSITE" id="PS50893"/>
    </source>
</evidence>
<dbReference type="Proteomes" id="UP000823891">
    <property type="component" value="Unassembled WGS sequence"/>
</dbReference>
<evidence type="ECO:0000256" key="6">
    <source>
        <dbReference type="ARBA" id="ARBA00022741"/>
    </source>
</evidence>
<dbReference type="InterPro" id="IPR050095">
    <property type="entry name" value="ECF_ABC_transporter_ATP-bd"/>
</dbReference>
<dbReference type="Pfam" id="PF00005">
    <property type="entry name" value="ABC_tran"/>
    <property type="match status" value="2"/>
</dbReference>
<dbReference type="GO" id="GO:0016887">
    <property type="term" value="F:ATP hydrolysis activity"/>
    <property type="evidence" value="ECO:0007669"/>
    <property type="project" value="InterPro"/>
</dbReference>
<protein>
    <submittedName>
        <fullName evidence="12">ABC transporter ATP-binding protein</fullName>
    </submittedName>
</protein>